<dbReference type="PANTHER" id="PTHR24379:SF81">
    <property type="entry name" value="CCCTC-BINDING FACTOR LIKE"/>
    <property type="match status" value="1"/>
</dbReference>
<keyword evidence="8" id="KW-0804">Transcription</keyword>
<keyword evidence="13" id="KW-1185">Reference proteome</keyword>
<keyword evidence="6" id="KW-0805">Transcription regulation</keyword>
<dbReference type="GO" id="GO:0000981">
    <property type="term" value="F:DNA-binding transcription factor activity, RNA polymerase II-specific"/>
    <property type="evidence" value="ECO:0007669"/>
    <property type="project" value="TreeGrafter"/>
</dbReference>
<evidence type="ECO:0000256" key="4">
    <source>
        <dbReference type="ARBA" id="ARBA00022771"/>
    </source>
</evidence>
<name>A0A0B1SI88_OESDE</name>
<dbReference type="PROSITE" id="PS00028">
    <property type="entry name" value="ZINC_FINGER_C2H2_1"/>
    <property type="match status" value="2"/>
</dbReference>
<dbReference type="OrthoDB" id="5871033at2759"/>
<evidence type="ECO:0000256" key="10">
    <source>
        <dbReference type="PROSITE-ProRule" id="PRU00042"/>
    </source>
</evidence>
<keyword evidence="2" id="KW-0479">Metal-binding</keyword>
<feature type="domain" description="C2H2-type" evidence="11">
    <location>
        <begin position="44"/>
        <end position="71"/>
    </location>
</feature>
<evidence type="ECO:0000259" key="11">
    <source>
        <dbReference type="PROSITE" id="PS50157"/>
    </source>
</evidence>
<gene>
    <name evidence="12" type="ORF">OESDEN_17370</name>
</gene>
<reference evidence="12 13" key="1">
    <citation type="submission" date="2014-03" db="EMBL/GenBank/DDBJ databases">
        <title>Draft genome of the hookworm Oesophagostomum dentatum.</title>
        <authorList>
            <person name="Mitreva M."/>
        </authorList>
    </citation>
    <scope>NUCLEOTIDE SEQUENCE [LARGE SCALE GENOMIC DNA]</scope>
    <source>
        <strain evidence="12 13">OD-Hann</strain>
    </source>
</reference>
<dbReference type="PROSITE" id="PS50157">
    <property type="entry name" value="ZINC_FINGER_C2H2_2"/>
    <property type="match status" value="2"/>
</dbReference>
<dbReference type="GO" id="GO:0000977">
    <property type="term" value="F:RNA polymerase II transcription regulatory region sequence-specific DNA binding"/>
    <property type="evidence" value="ECO:0007669"/>
    <property type="project" value="TreeGrafter"/>
</dbReference>
<sequence>MCSAAFLREATCRIHEQSSHRNDIVSDICDEIYGIPLAMESFMYLCQQCAVAFEDPQRARKHLAQHMIKGPAFPCEKCSSICLTESNLREHHKKHDDGKLSYRCLKCTPNKMFYSESTMYYHLSLEHSVPMIAFCKNCLVASANMDRIFAHVITRECSGGSKGNLKASM</sequence>
<keyword evidence="5" id="KW-0862">Zinc</keyword>
<keyword evidence="3" id="KW-0677">Repeat</keyword>
<evidence type="ECO:0000256" key="9">
    <source>
        <dbReference type="ARBA" id="ARBA00023242"/>
    </source>
</evidence>
<evidence type="ECO:0000256" key="2">
    <source>
        <dbReference type="ARBA" id="ARBA00022723"/>
    </source>
</evidence>
<dbReference type="GO" id="GO:0005634">
    <property type="term" value="C:nucleus"/>
    <property type="evidence" value="ECO:0007669"/>
    <property type="project" value="TreeGrafter"/>
</dbReference>
<dbReference type="AlphaFoldDB" id="A0A0B1SI88"/>
<dbReference type="EMBL" id="KN576252">
    <property type="protein sequence ID" value="KHJ82935.1"/>
    <property type="molecule type" value="Genomic_DNA"/>
</dbReference>
<keyword evidence="7" id="KW-0238">DNA-binding</keyword>
<protein>
    <submittedName>
        <fullName evidence="12">Zinc finger, C2H2 type</fullName>
    </submittedName>
</protein>
<dbReference type="InterPro" id="IPR013087">
    <property type="entry name" value="Znf_C2H2_type"/>
</dbReference>
<comment type="subcellular location">
    <subcellularLocation>
        <location evidence="1">Nucleus</location>
    </subcellularLocation>
</comment>
<dbReference type="GO" id="GO:0008270">
    <property type="term" value="F:zinc ion binding"/>
    <property type="evidence" value="ECO:0007669"/>
    <property type="project" value="UniProtKB-KW"/>
</dbReference>
<dbReference type="SMART" id="SM00355">
    <property type="entry name" value="ZnF_C2H2"/>
    <property type="match status" value="3"/>
</dbReference>
<dbReference type="Proteomes" id="UP000053660">
    <property type="component" value="Unassembled WGS sequence"/>
</dbReference>
<dbReference type="Gene3D" id="3.30.160.60">
    <property type="entry name" value="Classic Zinc Finger"/>
    <property type="match status" value="1"/>
</dbReference>
<accession>A0A0B1SI88</accession>
<keyword evidence="4 10" id="KW-0863">Zinc-finger</keyword>
<evidence type="ECO:0000256" key="8">
    <source>
        <dbReference type="ARBA" id="ARBA00023163"/>
    </source>
</evidence>
<organism evidence="12 13">
    <name type="scientific">Oesophagostomum dentatum</name>
    <name type="common">Nodular worm</name>
    <dbReference type="NCBI Taxonomy" id="61180"/>
    <lineage>
        <taxon>Eukaryota</taxon>
        <taxon>Metazoa</taxon>
        <taxon>Ecdysozoa</taxon>
        <taxon>Nematoda</taxon>
        <taxon>Chromadorea</taxon>
        <taxon>Rhabditida</taxon>
        <taxon>Rhabditina</taxon>
        <taxon>Rhabditomorpha</taxon>
        <taxon>Strongyloidea</taxon>
        <taxon>Strongylidae</taxon>
        <taxon>Oesophagostomum</taxon>
    </lineage>
</organism>
<evidence type="ECO:0000256" key="7">
    <source>
        <dbReference type="ARBA" id="ARBA00023125"/>
    </source>
</evidence>
<evidence type="ECO:0000256" key="1">
    <source>
        <dbReference type="ARBA" id="ARBA00004123"/>
    </source>
</evidence>
<feature type="non-terminal residue" evidence="12">
    <location>
        <position position="169"/>
    </location>
</feature>
<evidence type="ECO:0000313" key="13">
    <source>
        <dbReference type="Proteomes" id="UP000053660"/>
    </source>
</evidence>
<evidence type="ECO:0000256" key="6">
    <source>
        <dbReference type="ARBA" id="ARBA00023015"/>
    </source>
</evidence>
<dbReference type="PANTHER" id="PTHR24379">
    <property type="entry name" value="KRAB AND ZINC FINGER DOMAIN-CONTAINING"/>
    <property type="match status" value="1"/>
</dbReference>
<evidence type="ECO:0000256" key="5">
    <source>
        <dbReference type="ARBA" id="ARBA00022833"/>
    </source>
</evidence>
<evidence type="ECO:0000313" key="12">
    <source>
        <dbReference type="EMBL" id="KHJ82935.1"/>
    </source>
</evidence>
<feature type="domain" description="C2H2-type" evidence="11">
    <location>
        <begin position="73"/>
        <end position="100"/>
    </location>
</feature>
<proteinExistence type="predicted"/>
<keyword evidence="9" id="KW-0539">Nucleus</keyword>
<evidence type="ECO:0000256" key="3">
    <source>
        <dbReference type="ARBA" id="ARBA00022737"/>
    </source>
</evidence>